<dbReference type="GO" id="GO:0006189">
    <property type="term" value="P:'de novo' IMP biosynthetic process"/>
    <property type="evidence" value="ECO:0007669"/>
    <property type="project" value="UniProtKB-UniRule"/>
</dbReference>
<dbReference type="PIRSF" id="PIRSF000485">
    <property type="entry name" value="Amd_phspho_trans"/>
    <property type="match status" value="1"/>
</dbReference>
<dbReference type="EMBL" id="SHKP01000006">
    <property type="protein sequence ID" value="RZT98132.1"/>
    <property type="molecule type" value="Genomic_DNA"/>
</dbReference>
<dbReference type="CDD" id="cd06223">
    <property type="entry name" value="PRTases_typeI"/>
    <property type="match status" value="1"/>
</dbReference>
<keyword evidence="7 10" id="KW-0460">Magnesium</keyword>
<dbReference type="Gene3D" id="3.60.20.10">
    <property type="entry name" value="Glutamine Phosphoribosylpyrophosphate, subunit 1, domain 1"/>
    <property type="match status" value="1"/>
</dbReference>
<dbReference type="GO" id="GO:0004044">
    <property type="term" value="F:amidophosphoribosyltransferase activity"/>
    <property type="evidence" value="ECO:0007669"/>
    <property type="project" value="UniProtKB-UniRule"/>
</dbReference>
<comment type="function">
    <text evidence="7">Catalyzes the formation of phosphoribosylamine from phosphoribosylpyrophosphate (PRPP) and glutamine.</text>
</comment>
<dbReference type="HAMAP" id="MF_01931">
    <property type="entry name" value="PurF"/>
    <property type="match status" value="1"/>
</dbReference>
<dbReference type="NCBIfam" id="TIGR01134">
    <property type="entry name" value="purF"/>
    <property type="match status" value="1"/>
</dbReference>
<comment type="pathway">
    <text evidence="1 7 8">Purine metabolism; IMP biosynthesis via de novo pathway; N(1)-(5-phospho-D-ribosyl)glycinamide from 5-phospho-alpha-D-ribose 1-diphosphate: step 1/2.</text>
</comment>
<dbReference type="CDD" id="cd00715">
    <property type="entry name" value="GPATase_N"/>
    <property type="match status" value="1"/>
</dbReference>
<comment type="cofactor">
    <cofactor evidence="7 10">
        <name>Mg(2+)</name>
        <dbReference type="ChEBI" id="CHEBI:18420"/>
    </cofactor>
    <text evidence="7 10">Binds 1 Mg(2+) ion per subunit.</text>
</comment>
<evidence type="ECO:0000256" key="10">
    <source>
        <dbReference type="PIRSR" id="PIRSR000485-2"/>
    </source>
</evidence>
<accession>A0A4Q7VP57</accession>
<feature type="binding site" evidence="7 10">
    <location>
        <position position="371"/>
    </location>
    <ligand>
        <name>Mg(2+)</name>
        <dbReference type="ChEBI" id="CHEBI:18420"/>
    </ligand>
</feature>
<reference evidence="13 14" key="1">
    <citation type="submission" date="2019-02" db="EMBL/GenBank/DDBJ databases">
        <title>Genomic Encyclopedia of Type Strains, Phase IV (KMG-IV): sequencing the most valuable type-strain genomes for metagenomic binning, comparative biology and taxonomic classification.</title>
        <authorList>
            <person name="Goeker M."/>
        </authorList>
    </citation>
    <scope>NUCLEOTIDE SEQUENCE [LARGE SCALE GENOMIC DNA]</scope>
    <source>
        <strain evidence="13 14">DSM 19570</strain>
    </source>
</reference>
<dbReference type="InterPro" id="IPR017932">
    <property type="entry name" value="GATase_2_dom"/>
</dbReference>
<dbReference type="OrthoDB" id="9801213at2"/>
<evidence type="ECO:0000256" key="2">
    <source>
        <dbReference type="ARBA" id="ARBA00010138"/>
    </source>
</evidence>
<organism evidence="13 14">
    <name type="scientific">Rivibacter subsaxonicus</name>
    <dbReference type="NCBI Taxonomy" id="457575"/>
    <lineage>
        <taxon>Bacteria</taxon>
        <taxon>Pseudomonadati</taxon>
        <taxon>Pseudomonadota</taxon>
        <taxon>Betaproteobacteria</taxon>
        <taxon>Burkholderiales</taxon>
        <taxon>Rivibacter</taxon>
    </lineage>
</organism>
<dbReference type="InterPro" id="IPR029057">
    <property type="entry name" value="PRTase-like"/>
</dbReference>
<evidence type="ECO:0000259" key="12">
    <source>
        <dbReference type="PROSITE" id="PS51278"/>
    </source>
</evidence>
<evidence type="ECO:0000313" key="14">
    <source>
        <dbReference type="Proteomes" id="UP000293671"/>
    </source>
</evidence>
<keyword evidence="4 7" id="KW-0808">Transferase</keyword>
<dbReference type="InterPro" id="IPR000836">
    <property type="entry name" value="PRTase_dom"/>
</dbReference>
<feature type="region of interest" description="Disordered" evidence="11">
    <location>
        <begin position="488"/>
        <end position="510"/>
    </location>
</feature>
<sequence>MCGIVGVISRSPVNQLIYDALLLLQHRGQDAAGIVTAGPDQAGTKFFMHKARGMVRDVFRTRNMRALPGLIGLGQVRYPTAGNAYSEEEAQPFYVNAPFGLVLVHNGNITNAHALRKELFAIDRRHVNTDSDTEVLLNVVAHELELAARDLPLSPDEVFKAVSAVHRRVKGSYAVVCLIAGYGLLAFRDPYGIRPLCLGEAHTAAGKEVMVASESVALEGTGHKLVRDVAPGEAVFIDLEGNVHARQCAPSASLNPCIFEFVYLARPDSVIDGMSVYQARLNMGETLAQRVISTMPPSEIDVVIPIPESSRPSAMQLAQKLGKPYREGFVKNRYVGRTFIMPGQGMRKKSVRQKLNAIASEFKGRNVLLVDDSIVRGTTSKEIVQMAREAGAAKVFMASAAPPVRFPNVYGIDMPTSAELIAHDRSTEEIRAYIGADALIYQDLAAMKRVVGALNPRISGFEASCFDGSYITGDVSVADFAAMRSQRLAQPEEEDSSAQRLALQGTAEGS</sequence>
<feature type="active site" description="Nucleophile" evidence="7 9">
    <location>
        <position position="2"/>
    </location>
</feature>
<keyword evidence="5 7" id="KW-0658">Purine biosynthesis</keyword>
<feature type="binding site" evidence="7 10">
    <location>
        <position position="372"/>
    </location>
    <ligand>
        <name>Mg(2+)</name>
        <dbReference type="ChEBI" id="CHEBI:18420"/>
    </ligand>
</feature>
<comment type="catalytic activity">
    <reaction evidence="7 8">
        <text>5-phospho-beta-D-ribosylamine + L-glutamate + diphosphate = 5-phospho-alpha-D-ribose 1-diphosphate + L-glutamine + H2O</text>
        <dbReference type="Rhea" id="RHEA:14905"/>
        <dbReference type="ChEBI" id="CHEBI:15377"/>
        <dbReference type="ChEBI" id="CHEBI:29985"/>
        <dbReference type="ChEBI" id="CHEBI:33019"/>
        <dbReference type="ChEBI" id="CHEBI:58017"/>
        <dbReference type="ChEBI" id="CHEBI:58359"/>
        <dbReference type="ChEBI" id="CHEBI:58681"/>
        <dbReference type="EC" id="2.4.2.14"/>
    </reaction>
</comment>
<evidence type="ECO:0000256" key="4">
    <source>
        <dbReference type="ARBA" id="ARBA00022679"/>
    </source>
</evidence>
<comment type="caution">
    <text evidence="13">The sequence shown here is derived from an EMBL/GenBank/DDBJ whole genome shotgun (WGS) entry which is preliminary data.</text>
</comment>
<dbReference type="InterPro" id="IPR035584">
    <property type="entry name" value="PurF_N"/>
</dbReference>
<dbReference type="GO" id="GO:0009113">
    <property type="term" value="P:purine nucleobase biosynthetic process"/>
    <property type="evidence" value="ECO:0007669"/>
    <property type="project" value="UniProtKB-UniRule"/>
</dbReference>
<dbReference type="EC" id="2.4.2.14" evidence="7"/>
<dbReference type="SUPFAM" id="SSF53271">
    <property type="entry name" value="PRTase-like"/>
    <property type="match status" value="1"/>
</dbReference>
<dbReference type="Pfam" id="PF00156">
    <property type="entry name" value="Pribosyltran"/>
    <property type="match status" value="1"/>
</dbReference>
<evidence type="ECO:0000256" key="8">
    <source>
        <dbReference type="PIRNR" id="PIRNR000485"/>
    </source>
</evidence>
<dbReference type="PROSITE" id="PS51278">
    <property type="entry name" value="GATASE_TYPE_2"/>
    <property type="match status" value="1"/>
</dbReference>
<dbReference type="RefSeq" id="WP_130432596.1">
    <property type="nucleotide sequence ID" value="NZ_SHKP01000006.1"/>
</dbReference>
<dbReference type="Proteomes" id="UP000293671">
    <property type="component" value="Unassembled WGS sequence"/>
</dbReference>
<protein>
    <recommendedName>
        <fullName evidence="7">Amidophosphoribosyltransferase</fullName>
        <shortName evidence="7">ATase</shortName>
        <ecNumber evidence="7">2.4.2.14</ecNumber>
    </recommendedName>
    <alternativeName>
        <fullName evidence="7">Glutamine phosphoribosylpyrophosphate amidotransferase</fullName>
        <shortName evidence="7">GPATase</shortName>
    </alternativeName>
</protein>
<dbReference type="GO" id="GO:0000287">
    <property type="term" value="F:magnesium ion binding"/>
    <property type="evidence" value="ECO:0007669"/>
    <property type="project" value="UniProtKB-UniRule"/>
</dbReference>
<feature type="binding site" evidence="7 10">
    <location>
        <position position="309"/>
    </location>
    <ligand>
        <name>Mg(2+)</name>
        <dbReference type="ChEBI" id="CHEBI:18420"/>
    </ligand>
</feature>
<evidence type="ECO:0000256" key="11">
    <source>
        <dbReference type="SAM" id="MobiDB-lite"/>
    </source>
</evidence>
<proteinExistence type="inferred from homology"/>
<evidence type="ECO:0000256" key="7">
    <source>
        <dbReference type="HAMAP-Rule" id="MF_01931"/>
    </source>
</evidence>
<evidence type="ECO:0000256" key="6">
    <source>
        <dbReference type="ARBA" id="ARBA00022962"/>
    </source>
</evidence>
<dbReference type="AlphaFoldDB" id="A0A4Q7VP57"/>
<comment type="caution">
    <text evidence="7">Lacks conserved residue(s) required for the propagation of feature annotation.</text>
</comment>
<evidence type="ECO:0000256" key="3">
    <source>
        <dbReference type="ARBA" id="ARBA00022676"/>
    </source>
</evidence>
<evidence type="ECO:0000256" key="9">
    <source>
        <dbReference type="PIRSR" id="PIRSR000485-1"/>
    </source>
</evidence>
<keyword evidence="14" id="KW-1185">Reference proteome</keyword>
<evidence type="ECO:0000313" key="13">
    <source>
        <dbReference type="EMBL" id="RZT98132.1"/>
    </source>
</evidence>
<dbReference type="Gene3D" id="3.40.50.2020">
    <property type="match status" value="1"/>
</dbReference>
<evidence type="ECO:0000256" key="5">
    <source>
        <dbReference type="ARBA" id="ARBA00022755"/>
    </source>
</evidence>
<evidence type="ECO:0000256" key="1">
    <source>
        <dbReference type="ARBA" id="ARBA00005209"/>
    </source>
</evidence>
<dbReference type="SUPFAM" id="SSF56235">
    <property type="entry name" value="N-terminal nucleophile aminohydrolases (Ntn hydrolases)"/>
    <property type="match status" value="1"/>
</dbReference>
<feature type="domain" description="Glutamine amidotransferase type-2" evidence="12">
    <location>
        <begin position="2"/>
        <end position="240"/>
    </location>
</feature>
<dbReference type="PANTHER" id="PTHR11907">
    <property type="entry name" value="AMIDOPHOSPHORIBOSYLTRANSFERASE"/>
    <property type="match status" value="1"/>
</dbReference>
<keyword evidence="7 10" id="KW-0479">Metal-binding</keyword>
<name>A0A4Q7VP57_9BURK</name>
<dbReference type="Pfam" id="PF13522">
    <property type="entry name" value="GATase_6"/>
    <property type="match status" value="1"/>
</dbReference>
<keyword evidence="3 7" id="KW-0328">Glycosyltransferase</keyword>
<dbReference type="InterPro" id="IPR005854">
    <property type="entry name" value="PurF"/>
</dbReference>
<dbReference type="InterPro" id="IPR029055">
    <property type="entry name" value="Ntn_hydrolases_N"/>
</dbReference>
<keyword evidence="6 7" id="KW-0315">Glutamine amidotransferase</keyword>
<dbReference type="UniPathway" id="UPA00074">
    <property type="reaction ID" value="UER00124"/>
</dbReference>
<comment type="similarity">
    <text evidence="2 7 8">In the C-terminal section; belongs to the purine/pyrimidine phosphoribosyltransferase family.</text>
</comment>
<gene>
    <name evidence="7" type="primary">purF</name>
    <name evidence="13" type="ORF">EV670_2538</name>
</gene>